<organism evidence="1 2">
    <name type="scientific">Gryllotalpicola daejeonensis</name>
    <dbReference type="NCBI Taxonomy" id="993087"/>
    <lineage>
        <taxon>Bacteria</taxon>
        <taxon>Bacillati</taxon>
        <taxon>Actinomycetota</taxon>
        <taxon>Actinomycetes</taxon>
        <taxon>Micrococcales</taxon>
        <taxon>Microbacteriaceae</taxon>
        <taxon>Gryllotalpicola</taxon>
    </lineage>
</organism>
<proteinExistence type="predicted"/>
<accession>A0ABP7ZJC6</accession>
<sequence length="93" mass="10786">MSSAREIRLFPDYSAPSPLWEDGGMVPADYDLPTELADALMQWQRYFDSHFDHERGWDAATDVAAYDAEGQRLADELRAALPEFLITLRLWWH</sequence>
<dbReference type="EMBL" id="BAABBV010000001">
    <property type="protein sequence ID" value="GAA4159974.1"/>
    <property type="molecule type" value="Genomic_DNA"/>
</dbReference>
<keyword evidence="2" id="KW-1185">Reference proteome</keyword>
<reference evidence="1" key="2">
    <citation type="submission" date="2023-12" db="EMBL/GenBank/DDBJ databases">
        <authorList>
            <person name="Sun Q."/>
            <person name="Inoue M."/>
        </authorList>
    </citation>
    <scope>NUCLEOTIDE SEQUENCE</scope>
    <source>
        <strain evidence="1">JCM 17590</strain>
    </source>
</reference>
<evidence type="ECO:0000313" key="1">
    <source>
        <dbReference type="EMBL" id="GAA4159974.1"/>
    </source>
</evidence>
<name>A0ABP7ZJC6_9MICO</name>
<reference evidence="1" key="1">
    <citation type="journal article" date="2014" name="Int. J. Syst. Evol. Microbiol.">
        <title>Complete genome of a new Firmicutes species belonging to the dominant human colonic microbiota ('Ruminococcus bicirculans') reveals two chromosomes and a selective capacity to utilize plant glucans.</title>
        <authorList>
            <consortium name="NISC Comparative Sequencing Program"/>
            <person name="Wegmann U."/>
            <person name="Louis P."/>
            <person name="Goesmann A."/>
            <person name="Henrissat B."/>
            <person name="Duncan S.H."/>
            <person name="Flint H.J."/>
        </authorList>
    </citation>
    <scope>NUCLEOTIDE SEQUENCE</scope>
    <source>
        <strain evidence="1">JCM 17590</strain>
    </source>
</reference>
<protein>
    <submittedName>
        <fullName evidence="1">Uncharacterized protein</fullName>
    </submittedName>
</protein>
<dbReference type="RefSeq" id="WP_344791168.1">
    <property type="nucleotide sequence ID" value="NZ_BAABBV010000001.1"/>
</dbReference>
<gene>
    <name evidence="1" type="ORF">GCM10022286_15320</name>
</gene>
<comment type="caution">
    <text evidence="1">The sequence shown here is derived from an EMBL/GenBank/DDBJ whole genome shotgun (WGS) entry which is preliminary data.</text>
</comment>
<evidence type="ECO:0000313" key="2">
    <source>
        <dbReference type="Proteomes" id="UP001415169"/>
    </source>
</evidence>
<dbReference type="Proteomes" id="UP001415169">
    <property type="component" value="Unassembled WGS sequence"/>
</dbReference>